<proteinExistence type="inferred from homology"/>
<dbReference type="Proteomes" id="UP000184388">
    <property type="component" value="Unassembled WGS sequence"/>
</dbReference>
<dbReference type="AlphaFoldDB" id="A0A9X8N8T5"/>
<evidence type="ECO:0000256" key="1">
    <source>
        <dbReference type="ARBA" id="ARBA00009437"/>
    </source>
</evidence>
<keyword evidence="4" id="KW-0804">Transcription</keyword>
<evidence type="ECO:0000256" key="2">
    <source>
        <dbReference type="ARBA" id="ARBA00023015"/>
    </source>
</evidence>
<dbReference type="Gene3D" id="1.10.10.10">
    <property type="entry name" value="Winged helix-like DNA-binding domain superfamily/Winged helix DNA-binding domain"/>
    <property type="match status" value="1"/>
</dbReference>
<dbReference type="PANTHER" id="PTHR30346">
    <property type="entry name" value="TRANSCRIPTIONAL DUAL REGULATOR HCAR-RELATED"/>
    <property type="match status" value="1"/>
</dbReference>
<dbReference type="Gene3D" id="3.40.190.10">
    <property type="entry name" value="Periplasmic binding protein-like II"/>
    <property type="match status" value="2"/>
</dbReference>
<dbReference type="GO" id="GO:0032993">
    <property type="term" value="C:protein-DNA complex"/>
    <property type="evidence" value="ECO:0007669"/>
    <property type="project" value="TreeGrafter"/>
</dbReference>
<dbReference type="InterPro" id="IPR036388">
    <property type="entry name" value="WH-like_DNA-bd_sf"/>
</dbReference>
<dbReference type="PRINTS" id="PR00039">
    <property type="entry name" value="HTHLYSR"/>
</dbReference>
<keyword evidence="2" id="KW-0805">Transcription regulation</keyword>
<dbReference type="InterPro" id="IPR036390">
    <property type="entry name" value="WH_DNA-bd_sf"/>
</dbReference>
<dbReference type="FunFam" id="1.10.10.10:FF:000001">
    <property type="entry name" value="LysR family transcriptional regulator"/>
    <property type="match status" value="1"/>
</dbReference>
<dbReference type="InterPro" id="IPR005119">
    <property type="entry name" value="LysR_subst-bd"/>
</dbReference>
<keyword evidence="3 6" id="KW-0238">DNA-binding</keyword>
<protein>
    <submittedName>
        <fullName evidence="6">DNA-binding transcriptional regulator, LysR family</fullName>
    </submittedName>
</protein>
<organism evidence="6 7">
    <name type="scientific">Streptomyces yunnanensis</name>
    <dbReference type="NCBI Taxonomy" id="156453"/>
    <lineage>
        <taxon>Bacteria</taxon>
        <taxon>Bacillati</taxon>
        <taxon>Actinomycetota</taxon>
        <taxon>Actinomycetes</taxon>
        <taxon>Kitasatosporales</taxon>
        <taxon>Streptomycetaceae</taxon>
        <taxon>Streptomyces</taxon>
    </lineage>
</organism>
<accession>A0A9X8N8T5</accession>
<comment type="similarity">
    <text evidence="1">Belongs to the LysR transcriptional regulatory family.</text>
</comment>
<dbReference type="SUPFAM" id="SSF46785">
    <property type="entry name" value="Winged helix' DNA-binding domain"/>
    <property type="match status" value="1"/>
</dbReference>
<dbReference type="Pfam" id="PF00126">
    <property type="entry name" value="HTH_1"/>
    <property type="match status" value="1"/>
</dbReference>
<gene>
    <name evidence="6" type="ORF">SAMN05216268_13159</name>
</gene>
<evidence type="ECO:0000313" key="7">
    <source>
        <dbReference type="Proteomes" id="UP000184388"/>
    </source>
</evidence>
<dbReference type="SUPFAM" id="SSF53850">
    <property type="entry name" value="Periplasmic binding protein-like II"/>
    <property type="match status" value="1"/>
</dbReference>
<dbReference type="GO" id="GO:0003677">
    <property type="term" value="F:DNA binding"/>
    <property type="evidence" value="ECO:0007669"/>
    <property type="project" value="UniProtKB-KW"/>
</dbReference>
<feature type="domain" description="HTH lysR-type" evidence="5">
    <location>
        <begin position="10"/>
        <end position="67"/>
    </location>
</feature>
<evidence type="ECO:0000259" key="5">
    <source>
        <dbReference type="PROSITE" id="PS50931"/>
    </source>
</evidence>
<dbReference type="GO" id="GO:0003700">
    <property type="term" value="F:DNA-binding transcription factor activity"/>
    <property type="evidence" value="ECO:0007669"/>
    <property type="project" value="InterPro"/>
</dbReference>
<dbReference type="CDD" id="cd08414">
    <property type="entry name" value="PBP2_LTTR_aromatics_like"/>
    <property type="match status" value="1"/>
</dbReference>
<dbReference type="PROSITE" id="PS50931">
    <property type="entry name" value="HTH_LYSR"/>
    <property type="match status" value="1"/>
</dbReference>
<reference evidence="7" key="1">
    <citation type="submission" date="2016-11" db="EMBL/GenBank/DDBJ databases">
        <authorList>
            <person name="Jaros S."/>
            <person name="Januszkiewicz K."/>
            <person name="Wedrychowicz H."/>
        </authorList>
    </citation>
    <scope>NUCLEOTIDE SEQUENCE [LARGE SCALE GENOMIC DNA]</scope>
    <source>
        <strain evidence="7">CGMCC 4.3555</strain>
    </source>
</reference>
<name>A0A9X8N8T5_9ACTN</name>
<evidence type="ECO:0000256" key="4">
    <source>
        <dbReference type="ARBA" id="ARBA00023163"/>
    </source>
</evidence>
<dbReference type="EMBL" id="FRBK01000031">
    <property type="protein sequence ID" value="SHN29850.1"/>
    <property type="molecule type" value="Genomic_DNA"/>
</dbReference>
<dbReference type="Pfam" id="PF03466">
    <property type="entry name" value="LysR_substrate"/>
    <property type="match status" value="1"/>
</dbReference>
<evidence type="ECO:0000256" key="3">
    <source>
        <dbReference type="ARBA" id="ARBA00023125"/>
    </source>
</evidence>
<sequence length="305" mass="32902">MVCHMDLSKRLLEQFLAVAEEKHFGRAAESLSMSQPPLSQAIQRLERGLGVTLLERGPSSPRGVRLTPAGAAFAAEARRLLDSQSAAIERVRRVAHGLEGDVRVGYVSILSHRHLPWLLRATAEELPGLRVHLHQDSTATLAEMLSAGTLDLAFVRDPSPLSDDLAVRDFAVERIVAALPHEHRLAGSDAIALTDLRDEDFVLPSGDALPSLAQQAQLACRDAGFTPRCRAGADDLTGLLGYVAAGLCVSLLPEDLRDFPIPGIAFVPLRGSSPHLETTIAAVHRPDADAAVLRLLDLIQRHARP</sequence>
<dbReference type="PANTHER" id="PTHR30346:SF28">
    <property type="entry name" value="HTH-TYPE TRANSCRIPTIONAL REGULATOR CYNR"/>
    <property type="match status" value="1"/>
</dbReference>
<comment type="caution">
    <text evidence="6">The sequence shown here is derived from an EMBL/GenBank/DDBJ whole genome shotgun (WGS) entry which is preliminary data.</text>
</comment>
<dbReference type="InterPro" id="IPR000847">
    <property type="entry name" value="LysR_HTH_N"/>
</dbReference>
<evidence type="ECO:0000313" key="6">
    <source>
        <dbReference type="EMBL" id="SHN29850.1"/>
    </source>
</evidence>